<name>A0A2H1VF01_SPOFR</name>
<evidence type="ECO:0000313" key="2">
    <source>
        <dbReference type="EMBL" id="SOQ38982.1"/>
    </source>
</evidence>
<proteinExistence type="predicted"/>
<reference evidence="2" key="1">
    <citation type="submission" date="2016-07" db="EMBL/GenBank/DDBJ databases">
        <authorList>
            <person name="Bretaudeau A."/>
        </authorList>
    </citation>
    <scope>NUCLEOTIDE SEQUENCE</scope>
    <source>
        <strain evidence="2">Rice</strain>
        <tissue evidence="2">Whole body</tissue>
    </source>
</reference>
<evidence type="ECO:0000256" key="1">
    <source>
        <dbReference type="SAM" id="MobiDB-lite"/>
    </source>
</evidence>
<feature type="compositionally biased region" description="Polar residues" evidence="1">
    <location>
        <begin position="9"/>
        <end position="26"/>
    </location>
</feature>
<dbReference type="EMBL" id="ODYU01002009">
    <property type="protein sequence ID" value="SOQ38982.1"/>
    <property type="molecule type" value="Genomic_DNA"/>
</dbReference>
<gene>
    <name evidence="2" type="ORF">SFRICE_004022</name>
</gene>
<accession>A0A2H1VF01</accession>
<organism evidence="2">
    <name type="scientific">Spodoptera frugiperda</name>
    <name type="common">Fall armyworm</name>
    <dbReference type="NCBI Taxonomy" id="7108"/>
    <lineage>
        <taxon>Eukaryota</taxon>
        <taxon>Metazoa</taxon>
        <taxon>Ecdysozoa</taxon>
        <taxon>Arthropoda</taxon>
        <taxon>Hexapoda</taxon>
        <taxon>Insecta</taxon>
        <taxon>Pterygota</taxon>
        <taxon>Neoptera</taxon>
        <taxon>Endopterygota</taxon>
        <taxon>Lepidoptera</taxon>
        <taxon>Glossata</taxon>
        <taxon>Ditrysia</taxon>
        <taxon>Noctuoidea</taxon>
        <taxon>Noctuidae</taxon>
        <taxon>Amphipyrinae</taxon>
        <taxon>Spodoptera</taxon>
    </lineage>
</organism>
<feature type="region of interest" description="Disordered" evidence="1">
    <location>
        <begin position="47"/>
        <end position="81"/>
    </location>
</feature>
<dbReference type="AlphaFoldDB" id="A0A2H1VF01"/>
<feature type="compositionally biased region" description="Polar residues" evidence="1">
    <location>
        <begin position="68"/>
        <end position="80"/>
    </location>
</feature>
<protein>
    <submittedName>
        <fullName evidence="2">SFRICE_004022</fullName>
    </submittedName>
</protein>
<feature type="region of interest" description="Disordered" evidence="1">
    <location>
        <begin position="1"/>
        <end position="30"/>
    </location>
</feature>
<sequence length="237" mass="25824">MCSIGLPALSSSGTRAPSDGSGSHGTSAEKCPASYASRIGVLLQASGDSSRGRYTPPNGIGAIGSPRKSWNSDISKNNNRSPHDVCQREDMQMFQGSVVRRGGRGGARRLRRRRRHTLCPLTLPLSLRRCQPCRPQGYALRPTPATFYCVYSETETTASVYDSRTYGAGVSTRFEGAVKDMLRSRVPTERSGEMTSPPARAFNDAPCTLSERNTGGTSFYNFYRLGRGERECHTITA</sequence>